<organism evidence="2 3">
    <name type="scientific">Streptomyces scabichelini</name>
    <dbReference type="NCBI Taxonomy" id="2711217"/>
    <lineage>
        <taxon>Bacteria</taxon>
        <taxon>Bacillati</taxon>
        <taxon>Actinomycetota</taxon>
        <taxon>Actinomycetes</taxon>
        <taxon>Kitasatosporales</taxon>
        <taxon>Streptomycetaceae</taxon>
        <taxon>Streptomyces</taxon>
    </lineage>
</organism>
<feature type="chain" id="PRO_5026099993" description="Secreted protein" evidence="1">
    <location>
        <begin position="28"/>
        <end position="69"/>
    </location>
</feature>
<evidence type="ECO:0000256" key="1">
    <source>
        <dbReference type="SAM" id="SignalP"/>
    </source>
</evidence>
<keyword evidence="3" id="KW-1185">Reference proteome</keyword>
<evidence type="ECO:0000313" key="2">
    <source>
        <dbReference type="EMBL" id="NGO11684.1"/>
    </source>
</evidence>
<keyword evidence="1" id="KW-0732">Signal</keyword>
<dbReference type="Proteomes" id="UP000472335">
    <property type="component" value="Unassembled WGS sequence"/>
</dbReference>
<protein>
    <recommendedName>
        <fullName evidence="4">Secreted protein</fullName>
    </recommendedName>
</protein>
<dbReference type="AlphaFoldDB" id="A0A6G4VD09"/>
<comment type="caution">
    <text evidence="2">The sequence shown here is derived from an EMBL/GenBank/DDBJ whole genome shotgun (WGS) entry which is preliminary data.</text>
</comment>
<feature type="signal peptide" evidence="1">
    <location>
        <begin position="1"/>
        <end position="27"/>
    </location>
</feature>
<evidence type="ECO:0008006" key="4">
    <source>
        <dbReference type="Google" id="ProtNLM"/>
    </source>
</evidence>
<proteinExistence type="predicted"/>
<reference evidence="2 3" key="1">
    <citation type="submission" date="2020-02" db="EMBL/GenBank/DDBJ databases">
        <title>Whole-genome analyses of novel actinobacteria.</title>
        <authorList>
            <person name="Sahin N."/>
            <person name="Gencbay T."/>
        </authorList>
    </citation>
    <scope>NUCLEOTIDE SEQUENCE [LARGE SCALE GENOMIC DNA]</scope>
    <source>
        <strain evidence="2 3">HC44</strain>
    </source>
</reference>
<evidence type="ECO:0000313" key="3">
    <source>
        <dbReference type="Proteomes" id="UP000472335"/>
    </source>
</evidence>
<dbReference type="RefSeq" id="WP_165264073.1">
    <property type="nucleotide sequence ID" value="NZ_JAAKZY010000112.1"/>
</dbReference>
<gene>
    <name evidence="2" type="ORF">G5C60_29835</name>
</gene>
<sequence length="69" mass="7297">MRKYQRVAVVAAMLGSVSFLGAGVSQAGGGTNCSMNDSMTGLIQIERLDINVIGNQDANDNENMHCKGH</sequence>
<name>A0A6G4VD09_9ACTN</name>
<dbReference type="EMBL" id="JAAKZY010000112">
    <property type="protein sequence ID" value="NGO11684.1"/>
    <property type="molecule type" value="Genomic_DNA"/>
</dbReference>
<accession>A0A6G4VD09</accession>